<evidence type="ECO:0000313" key="1">
    <source>
        <dbReference type="EMBL" id="GIX73136.1"/>
    </source>
</evidence>
<gene>
    <name evidence="1" type="ORF">CEXT_690551</name>
</gene>
<accession>A0AAV4MNR8</accession>
<name>A0AAV4MNR8_CAEEX</name>
<dbReference type="AlphaFoldDB" id="A0AAV4MNR8"/>
<protein>
    <submittedName>
        <fullName evidence="1">Uncharacterized protein</fullName>
    </submittedName>
</protein>
<keyword evidence="2" id="KW-1185">Reference proteome</keyword>
<sequence>MCEWMSSQSCTTDTFKGEGGWMGCNRDFFCSLWLHDAPSRPLDGGFISLWDRLGCCDELRLDKRAVFRLRNSVRKGVDTECDRDKPLEISSRFLILEGQKWKMMGQGER</sequence>
<comment type="caution">
    <text evidence="1">The sequence shown here is derived from an EMBL/GenBank/DDBJ whole genome shotgun (WGS) entry which is preliminary data.</text>
</comment>
<evidence type="ECO:0000313" key="2">
    <source>
        <dbReference type="Proteomes" id="UP001054945"/>
    </source>
</evidence>
<reference evidence="1 2" key="1">
    <citation type="submission" date="2021-06" db="EMBL/GenBank/DDBJ databases">
        <title>Caerostris extrusa draft genome.</title>
        <authorList>
            <person name="Kono N."/>
            <person name="Arakawa K."/>
        </authorList>
    </citation>
    <scope>NUCLEOTIDE SEQUENCE [LARGE SCALE GENOMIC DNA]</scope>
</reference>
<dbReference type="Proteomes" id="UP001054945">
    <property type="component" value="Unassembled WGS sequence"/>
</dbReference>
<dbReference type="EMBL" id="BPLR01002376">
    <property type="protein sequence ID" value="GIX73136.1"/>
    <property type="molecule type" value="Genomic_DNA"/>
</dbReference>
<proteinExistence type="predicted"/>
<organism evidence="1 2">
    <name type="scientific">Caerostris extrusa</name>
    <name type="common">Bark spider</name>
    <name type="synonym">Caerostris bankana</name>
    <dbReference type="NCBI Taxonomy" id="172846"/>
    <lineage>
        <taxon>Eukaryota</taxon>
        <taxon>Metazoa</taxon>
        <taxon>Ecdysozoa</taxon>
        <taxon>Arthropoda</taxon>
        <taxon>Chelicerata</taxon>
        <taxon>Arachnida</taxon>
        <taxon>Araneae</taxon>
        <taxon>Araneomorphae</taxon>
        <taxon>Entelegynae</taxon>
        <taxon>Araneoidea</taxon>
        <taxon>Araneidae</taxon>
        <taxon>Caerostris</taxon>
    </lineage>
</organism>